<feature type="chain" id="PRO_5044876207" description="PsbP C-terminal domain-containing protein" evidence="1">
    <location>
        <begin position="19"/>
        <end position="306"/>
    </location>
</feature>
<dbReference type="Proteomes" id="UP001530400">
    <property type="component" value="Unassembled WGS sequence"/>
</dbReference>
<name>A0ABD3QWX0_9STRA</name>
<dbReference type="AlphaFoldDB" id="A0ABD3QWX0"/>
<keyword evidence="1" id="KW-0732">Signal</keyword>
<evidence type="ECO:0000256" key="1">
    <source>
        <dbReference type="SAM" id="SignalP"/>
    </source>
</evidence>
<keyword evidence="3" id="KW-1185">Reference proteome</keyword>
<proteinExistence type="predicted"/>
<accession>A0ABD3QWX0</accession>
<evidence type="ECO:0000313" key="2">
    <source>
        <dbReference type="EMBL" id="KAL3804797.1"/>
    </source>
</evidence>
<feature type="signal peptide" evidence="1">
    <location>
        <begin position="1"/>
        <end position="18"/>
    </location>
</feature>
<reference evidence="2 3" key="1">
    <citation type="submission" date="2024-10" db="EMBL/GenBank/DDBJ databases">
        <title>Updated reference genomes for cyclostephanoid diatoms.</title>
        <authorList>
            <person name="Roberts W.R."/>
            <person name="Alverson A.J."/>
        </authorList>
    </citation>
    <scope>NUCLEOTIDE SEQUENCE [LARGE SCALE GENOMIC DNA]</scope>
    <source>
        <strain evidence="2 3">AJA010-31</strain>
    </source>
</reference>
<gene>
    <name evidence="2" type="ORF">ACHAWO_005326</name>
</gene>
<evidence type="ECO:0008006" key="4">
    <source>
        <dbReference type="Google" id="ProtNLM"/>
    </source>
</evidence>
<dbReference type="EMBL" id="JALLPJ020000028">
    <property type="protein sequence ID" value="KAL3804797.1"/>
    <property type="molecule type" value="Genomic_DNA"/>
</dbReference>
<comment type="caution">
    <text evidence="2">The sequence shown here is derived from an EMBL/GenBank/DDBJ whole genome shotgun (WGS) entry which is preliminary data.</text>
</comment>
<evidence type="ECO:0000313" key="3">
    <source>
        <dbReference type="Proteomes" id="UP001530400"/>
    </source>
</evidence>
<organism evidence="2 3">
    <name type="scientific">Cyclotella atomus</name>
    <dbReference type="NCBI Taxonomy" id="382360"/>
    <lineage>
        <taxon>Eukaryota</taxon>
        <taxon>Sar</taxon>
        <taxon>Stramenopiles</taxon>
        <taxon>Ochrophyta</taxon>
        <taxon>Bacillariophyta</taxon>
        <taxon>Coscinodiscophyceae</taxon>
        <taxon>Thalassiosirophycidae</taxon>
        <taxon>Stephanodiscales</taxon>
        <taxon>Stephanodiscaceae</taxon>
        <taxon>Cyclotella</taxon>
    </lineage>
</organism>
<protein>
    <recommendedName>
        <fullName evidence="4">PsbP C-terminal domain-containing protein</fullName>
    </recommendedName>
</protein>
<sequence length="306" mass="33202">MRSITALLLLPLLSPATAFQPAHRHSATVISRFHQTSALSSSHSNEIELSRKSFVASSSSILPLSLLLTSTPATANDIPSPPPNTAIYAYRSGGLPRLTTLGFTKLYTRYQGYVVAPSSSSSSLPTKYQNQIPIAFDFPTDWLQLDKLGGGIQYVDQRNGDKLYVLHAVLPEGNDLKSVNKQWFAEAILSPEGDIARSGVVAEGGRVSSSKMILDCTTTTEDTAAATTKDCMARRRMTIKYDTVTGSGVQTVERRGLVDAYQVGEKDAYMILTTSNAVKFDNKESRERETVENIVGSFKVGDAALL</sequence>